<dbReference type="Proteomes" id="UP000700596">
    <property type="component" value="Unassembled WGS sequence"/>
</dbReference>
<protein>
    <submittedName>
        <fullName evidence="3">Heterokaryon incompatibility protein-domain-containing protein</fullName>
    </submittedName>
</protein>
<dbReference type="InterPro" id="IPR010730">
    <property type="entry name" value="HET"/>
</dbReference>
<gene>
    <name evidence="3" type="ORF">B0J11DRAFT_543105</name>
</gene>
<comment type="caution">
    <text evidence="3">The sequence shown here is derived from an EMBL/GenBank/DDBJ whole genome shotgun (WGS) entry which is preliminary data.</text>
</comment>
<dbReference type="InterPro" id="IPR058525">
    <property type="entry name" value="DUF8212"/>
</dbReference>
<dbReference type="PANTHER" id="PTHR10622:SF10">
    <property type="entry name" value="HET DOMAIN-CONTAINING PROTEIN"/>
    <property type="match status" value="1"/>
</dbReference>
<dbReference type="AlphaFoldDB" id="A0A9P9I9U1"/>
<evidence type="ECO:0000259" key="1">
    <source>
        <dbReference type="Pfam" id="PF06985"/>
    </source>
</evidence>
<evidence type="ECO:0000313" key="4">
    <source>
        <dbReference type="Proteomes" id="UP000700596"/>
    </source>
</evidence>
<feature type="domain" description="DUF8212" evidence="2">
    <location>
        <begin position="265"/>
        <end position="389"/>
    </location>
</feature>
<evidence type="ECO:0000313" key="3">
    <source>
        <dbReference type="EMBL" id="KAH7111829.1"/>
    </source>
</evidence>
<dbReference type="Pfam" id="PF26640">
    <property type="entry name" value="DUF8212"/>
    <property type="match status" value="1"/>
</dbReference>
<feature type="domain" description="Heterokaryon incompatibility" evidence="1">
    <location>
        <begin position="54"/>
        <end position="141"/>
    </location>
</feature>
<proteinExistence type="predicted"/>
<evidence type="ECO:0000259" key="2">
    <source>
        <dbReference type="Pfam" id="PF26640"/>
    </source>
</evidence>
<accession>A0A9P9I9U1</accession>
<dbReference type="Pfam" id="PF06985">
    <property type="entry name" value="HET"/>
    <property type="match status" value="1"/>
</dbReference>
<dbReference type="EMBL" id="JAGMWT010000023">
    <property type="protein sequence ID" value="KAH7111829.1"/>
    <property type="molecule type" value="Genomic_DNA"/>
</dbReference>
<name>A0A9P9I9U1_9PLEO</name>
<dbReference type="OrthoDB" id="674604at2759"/>
<sequence length="604" mass="68043">MLHHCPTQGNICIPPNTLSFCNNQPSFGIRLKMRLINSTTLKLEEFFGKNIPPYAILSHTWGNAEVSFADLSARQATTSSYEGHQKIGFTCAQARRAGLNYAWVDTCCIDKSSSSELSEAINSMFAWYKDSTCYYAYLSDVSIAEFEEQFSKSRWFTRGWTLQELLAPEEVIFYDRDWNELGTKSELADEISEITGIDKAAFYRHPDPYSVDPDDTDVRLNIFCVAKRMSWASRRETTRAEDMAYCLLGIFGINMSLLYGEGQERAFFRLQEEIIKRFDDDSILAWGFNNQAYDPLGIVPESITVLRGCSTGRALATSPKDFESCGELQHAAKPTSAFTMTNIGLQIQLPLVSVDDPDGSNDLDAPDNPSDGWRSWIGLLSCSAGTSSGFLGIFLCSFDIDSYLSMNLERVSINIDGYSCKTMVVGPRAAVRSTLRSITILRDYDNHAVRNAYYGFRQIIVNESQAFQGIGYHVSNGAAEFGDEYVWDPMAKVLTIEGERKSSDLLRFCFEAKWNKSNSGSTLFLCPNSKRAIIREGTSFSMQQSIDIQRYLQDSNLDNLANEICVKDSKDNPFEVVVEVNEKKKVYRWRIFEVYLTLSNSSPA</sequence>
<keyword evidence="4" id="KW-1185">Reference proteome</keyword>
<reference evidence="3" key="1">
    <citation type="journal article" date="2021" name="Nat. Commun.">
        <title>Genetic determinants of endophytism in the Arabidopsis root mycobiome.</title>
        <authorList>
            <person name="Mesny F."/>
            <person name="Miyauchi S."/>
            <person name="Thiergart T."/>
            <person name="Pickel B."/>
            <person name="Atanasova L."/>
            <person name="Karlsson M."/>
            <person name="Huettel B."/>
            <person name="Barry K.W."/>
            <person name="Haridas S."/>
            <person name="Chen C."/>
            <person name="Bauer D."/>
            <person name="Andreopoulos W."/>
            <person name="Pangilinan J."/>
            <person name="LaButti K."/>
            <person name="Riley R."/>
            <person name="Lipzen A."/>
            <person name="Clum A."/>
            <person name="Drula E."/>
            <person name="Henrissat B."/>
            <person name="Kohler A."/>
            <person name="Grigoriev I.V."/>
            <person name="Martin F.M."/>
            <person name="Hacquard S."/>
        </authorList>
    </citation>
    <scope>NUCLEOTIDE SEQUENCE</scope>
    <source>
        <strain evidence="3">MPI-CAGE-CH-0243</strain>
    </source>
</reference>
<organism evidence="3 4">
    <name type="scientific">Dendryphion nanum</name>
    <dbReference type="NCBI Taxonomy" id="256645"/>
    <lineage>
        <taxon>Eukaryota</taxon>
        <taxon>Fungi</taxon>
        <taxon>Dikarya</taxon>
        <taxon>Ascomycota</taxon>
        <taxon>Pezizomycotina</taxon>
        <taxon>Dothideomycetes</taxon>
        <taxon>Pleosporomycetidae</taxon>
        <taxon>Pleosporales</taxon>
        <taxon>Torulaceae</taxon>
        <taxon>Dendryphion</taxon>
    </lineage>
</organism>
<dbReference type="PANTHER" id="PTHR10622">
    <property type="entry name" value="HET DOMAIN-CONTAINING PROTEIN"/>
    <property type="match status" value="1"/>
</dbReference>